<evidence type="ECO:0000313" key="2">
    <source>
        <dbReference type="Proteomes" id="UP001174909"/>
    </source>
</evidence>
<name>A0AA35S275_GEOBA</name>
<keyword evidence="2" id="KW-1185">Reference proteome</keyword>
<feature type="non-terminal residue" evidence="1">
    <location>
        <position position="161"/>
    </location>
</feature>
<organism evidence="1 2">
    <name type="scientific">Geodia barretti</name>
    <name type="common">Barrett's horny sponge</name>
    <dbReference type="NCBI Taxonomy" id="519541"/>
    <lineage>
        <taxon>Eukaryota</taxon>
        <taxon>Metazoa</taxon>
        <taxon>Porifera</taxon>
        <taxon>Demospongiae</taxon>
        <taxon>Heteroscleromorpha</taxon>
        <taxon>Tetractinellida</taxon>
        <taxon>Astrophorina</taxon>
        <taxon>Geodiidae</taxon>
        <taxon>Geodia</taxon>
    </lineage>
</organism>
<accession>A0AA35S275</accession>
<dbReference type="EMBL" id="CASHTH010001935">
    <property type="protein sequence ID" value="CAI8022078.1"/>
    <property type="molecule type" value="Genomic_DNA"/>
</dbReference>
<reference evidence="1" key="1">
    <citation type="submission" date="2023-03" db="EMBL/GenBank/DDBJ databases">
        <authorList>
            <person name="Steffen K."/>
            <person name="Cardenas P."/>
        </authorList>
    </citation>
    <scope>NUCLEOTIDE SEQUENCE</scope>
</reference>
<protein>
    <recommendedName>
        <fullName evidence="3">Transposase</fullName>
    </recommendedName>
</protein>
<evidence type="ECO:0000313" key="1">
    <source>
        <dbReference type="EMBL" id="CAI8022078.1"/>
    </source>
</evidence>
<proteinExistence type="predicted"/>
<sequence>MPYVKVGTINYHSTGHHLEHYQSLRGTSKVEAVHSVLDRTFYSQRGIGAEVFDARLGWWILGYNRRRLRALGKKVPPDSMPPKVCEHYMARGLCTDFPDWSIAAAGSEASVKIGYDYGRFVTGEEQQIEPDLNEEAVHTDGDQVVPDPLEERSMVATSAEV</sequence>
<dbReference type="Proteomes" id="UP001174909">
    <property type="component" value="Unassembled WGS sequence"/>
</dbReference>
<gene>
    <name evidence="1" type="ORF">GBAR_LOCUS12993</name>
</gene>
<dbReference type="AlphaFoldDB" id="A0AA35S275"/>
<comment type="caution">
    <text evidence="1">The sequence shown here is derived from an EMBL/GenBank/DDBJ whole genome shotgun (WGS) entry which is preliminary data.</text>
</comment>
<evidence type="ECO:0008006" key="3">
    <source>
        <dbReference type="Google" id="ProtNLM"/>
    </source>
</evidence>